<feature type="region of interest" description="Disordered" evidence="1">
    <location>
        <begin position="355"/>
        <end position="376"/>
    </location>
</feature>
<organism evidence="2 3">
    <name type="scientific">Prorocentrum cordatum</name>
    <dbReference type="NCBI Taxonomy" id="2364126"/>
    <lineage>
        <taxon>Eukaryota</taxon>
        <taxon>Sar</taxon>
        <taxon>Alveolata</taxon>
        <taxon>Dinophyceae</taxon>
        <taxon>Prorocentrales</taxon>
        <taxon>Prorocentraceae</taxon>
        <taxon>Prorocentrum</taxon>
    </lineage>
</organism>
<sequence>ERVRVAGATLMRSRHGVLIIFLPRRWQLVLLLMWHVQLAVCDHVLLVLSITATAACRSQAEEQPASVSGSAKPVRVCILPAFAETAKQHASWVDLPTDPQVKYLDRARLRLQTAIDTEQEAKAALAQELPDTFKTLQAQAEAEEARLAAQKRSVHFGDSAEGTRMDTAPSAPTVVPSPFAPPGTFGQQMVHPSPFSPSLVAPAAAPVAVAAPTPKQQSVTPLVIQQLQQNQVELTTQITALSADFAGLQTTLQTVAAVLKSAQPAGGEVEIAAVPTAAAAAAAAAVKGAHPKKAQPGMPRAFADPSSSGQQALAFAAQTAEEAVRKPVSEGEDGLPQITQEERLAAISMGVLAPTQPAATTDGGVKQETGEEADGAPAHTLVTPPCENNEDIGSQPVTLAGGSQGALDFMSNRAIYGPLEVRGLRQGVGQLQGDPATAEATMKAWRHQVVDELAQCIQQRGPFMQAPEFPPMFRAQVADSCQSNWFIVPGGSCVAFPQLGSGPGRQLGGLIYNIVMSMVIREAQTAQVELGVDLRVPWASGWSINEHISAAVISAYTTHTMGMAFFDDAMFMFLGKPDTLLRLVPLAAPIMFDAFGSRGIRLRAAKGKPTVMVQFRGQGSDVAKHPGDGGAPACERWSQGSTGCGCLAEFRIRGPDRLLALIGHCALRGQVSWAHQVLDDVDWLRRRRPIFKDLPEELFRPMGPHSTRNALARVAEIEAFQGQEAEAGDSSTDFDQCEHMPNTIDWSTVGSRPIGARLAPGGSAAGFRNMQPARPGPQ</sequence>
<accession>A0ABN9TTB3</accession>
<protein>
    <recommendedName>
        <fullName evidence="4">Reverse transcriptase domain-containing protein</fullName>
    </recommendedName>
</protein>
<evidence type="ECO:0000313" key="3">
    <source>
        <dbReference type="Proteomes" id="UP001189429"/>
    </source>
</evidence>
<keyword evidence="3" id="KW-1185">Reference proteome</keyword>
<gene>
    <name evidence="2" type="ORF">PCOR1329_LOCUS41747</name>
</gene>
<dbReference type="Proteomes" id="UP001189429">
    <property type="component" value="Unassembled WGS sequence"/>
</dbReference>
<comment type="caution">
    <text evidence="2">The sequence shown here is derived from an EMBL/GenBank/DDBJ whole genome shotgun (WGS) entry which is preliminary data.</text>
</comment>
<evidence type="ECO:0008006" key="4">
    <source>
        <dbReference type="Google" id="ProtNLM"/>
    </source>
</evidence>
<evidence type="ECO:0000313" key="2">
    <source>
        <dbReference type="EMBL" id="CAK0848916.1"/>
    </source>
</evidence>
<evidence type="ECO:0000256" key="1">
    <source>
        <dbReference type="SAM" id="MobiDB-lite"/>
    </source>
</evidence>
<dbReference type="EMBL" id="CAUYUJ010015020">
    <property type="protein sequence ID" value="CAK0848916.1"/>
    <property type="molecule type" value="Genomic_DNA"/>
</dbReference>
<proteinExistence type="predicted"/>
<feature type="region of interest" description="Disordered" evidence="1">
    <location>
        <begin position="745"/>
        <end position="778"/>
    </location>
</feature>
<name>A0ABN9TTB3_9DINO</name>
<feature type="non-terminal residue" evidence="2">
    <location>
        <position position="778"/>
    </location>
</feature>
<feature type="non-terminal residue" evidence="2">
    <location>
        <position position="1"/>
    </location>
</feature>
<reference evidence="2" key="1">
    <citation type="submission" date="2023-10" db="EMBL/GenBank/DDBJ databases">
        <authorList>
            <person name="Chen Y."/>
            <person name="Shah S."/>
            <person name="Dougan E. K."/>
            <person name="Thang M."/>
            <person name="Chan C."/>
        </authorList>
    </citation>
    <scope>NUCLEOTIDE SEQUENCE [LARGE SCALE GENOMIC DNA]</scope>
</reference>